<comment type="caution">
    <text evidence="1">The sequence shown here is derived from an EMBL/GenBank/DDBJ whole genome shotgun (WGS) entry which is preliminary data.</text>
</comment>
<proteinExistence type="predicted"/>
<dbReference type="Proteomes" id="UP000465361">
    <property type="component" value="Unassembled WGS sequence"/>
</dbReference>
<reference evidence="1 2" key="1">
    <citation type="journal article" date="2019" name="Emerg. Microbes Infect.">
        <title>Comprehensive subspecies identification of 175 nontuberculous mycobacteria species based on 7547 genomic profiles.</title>
        <authorList>
            <person name="Matsumoto Y."/>
            <person name="Kinjo T."/>
            <person name="Motooka D."/>
            <person name="Nabeya D."/>
            <person name="Jung N."/>
            <person name="Uechi K."/>
            <person name="Horii T."/>
            <person name="Iida T."/>
            <person name="Fujita J."/>
            <person name="Nakamura S."/>
        </authorList>
    </citation>
    <scope>NUCLEOTIDE SEQUENCE [LARGE SCALE GENOMIC DNA]</scope>
    <source>
        <strain evidence="1 2">JCM 17322</strain>
    </source>
</reference>
<sequence>MPQHHGNRREGEHTGAAQLARAGHIVHVADTAEQQGIQIVAIHPGEHLCAPLRAQASEIDTGTVLEAHHSDEHATVTGHRAHAVRL</sequence>
<evidence type="ECO:0000313" key="2">
    <source>
        <dbReference type="Proteomes" id="UP000465361"/>
    </source>
</evidence>
<dbReference type="AlphaFoldDB" id="A0A7I9Y089"/>
<evidence type="ECO:0000313" key="1">
    <source>
        <dbReference type="EMBL" id="GFG75444.1"/>
    </source>
</evidence>
<dbReference type="EMBL" id="BLKW01000004">
    <property type="protein sequence ID" value="GFG75444.1"/>
    <property type="molecule type" value="Genomic_DNA"/>
</dbReference>
<gene>
    <name evidence="1" type="ORF">MBOT_28090</name>
</gene>
<accession>A0A7I9Y089</accession>
<keyword evidence="2" id="KW-1185">Reference proteome</keyword>
<organism evidence="1 2">
    <name type="scientific">Mycobacterium botniense</name>
    <dbReference type="NCBI Taxonomy" id="84962"/>
    <lineage>
        <taxon>Bacteria</taxon>
        <taxon>Bacillati</taxon>
        <taxon>Actinomycetota</taxon>
        <taxon>Actinomycetes</taxon>
        <taxon>Mycobacteriales</taxon>
        <taxon>Mycobacteriaceae</taxon>
        <taxon>Mycobacterium</taxon>
    </lineage>
</organism>
<protein>
    <submittedName>
        <fullName evidence="1">Uncharacterized protein</fullName>
    </submittedName>
</protein>
<name>A0A7I9Y089_9MYCO</name>